<evidence type="ECO:0000256" key="2">
    <source>
        <dbReference type="SAM" id="Phobius"/>
    </source>
</evidence>
<dbReference type="InParanoid" id="A0A0G4F2N5"/>
<keyword evidence="2" id="KW-0812">Transmembrane</keyword>
<feature type="region of interest" description="Disordered" evidence="1">
    <location>
        <begin position="472"/>
        <end position="506"/>
    </location>
</feature>
<gene>
    <name evidence="3" type="ORF">Vbra_14342</name>
</gene>
<sequence>MESEVGRDATIAEADIKSEFATGTDGAVHDEEERLIHSKTGSLKNERRWTAGAELVEGKIVRYDMGRIVSLLVFIMKQGTIFDCRKLWLEQLVLMIIAAVSGLLMYLAFTYHIQKDDRDPEETLDLANRKLYEFATSIMGLVTFVLGLFVSLVVERWWRLYKEGLDKLQRGVTFLVSTLTTFYGDQYDRTAEKIIHRIYRYGRLSLALIYASQLSTAKEQREFVNMLFLRGLATDEEAGVLLSMRRTREEIPWVWIHRILHRLYLDGVIPSDHMYTLMTQRASIAQDGAAFILGQLGTQLPMTYVHMVSLLVKVNNIVVAVAIGPLIFISFVQHPDGTGGDSTQLVPLTVYLLTILIIPVLFNGLLIVCQQIDNPFANSTLDYPGWHIDQAMRQDAVNIIRGSHHYDPCQATPLANTPTYRQHQDAAKTTTDSDNNHRVDSSRPQQQQQQGAGGDLVEPPSCQAIVNRGCAAGGSQQAPQPAAEEPPTSSVSTRAASTDAQVHHTAGGVVVDRDTVDKFWRIMRRPCVKRQLGDKAVGSLTHLFLYGSLQQVSLVQQVLNRLSELHQSDSQLAQALAALTGHLSDQQQQHNTHTV</sequence>
<feature type="transmembrane region" description="Helical" evidence="2">
    <location>
        <begin position="310"/>
        <end position="333"/>
    </location>
</feature>
<accession>A0A0G4F2N5</accession>
<feature type="transmembrane region" description="Helical" evidence="2">
    <location>
        <begin position="345"/>
        <end position="369"/>
    </location>
</feature>
<dbReference type="Proteomes" id="UP000041254">
    <property type="component" value="Unassembled WGS sequence"/>
</dbReference>
<feature type="region of interest" description="Disordered" evidence="1">
    <location>
        <begin position="410"/>
        <end position="458"/>
    </location>
</feature>
<evidence type="ECO:0008006" key="5">
    <source>
        <dbReference type="Google" id="ProtNLM"/>
    </source>
</evidence>
<keyword evidence="2" id="KW-1133">Transmembrane helix</keyword>
<feature type="transmembrane region" description="Helical" evidence="2">
    <location>
        <begin position="92"/>
        <end position="114"/>
    </location>
</feature>
<feature type="compositionally biased region" description="Polar residues" evidence="1">
    <location>
        <begin position="488"/>
        <end position="500"/>
    </location>
</feature>
<dbReference type="PhylomeDB" id="A0A0G4F2N5"/>
<feature type="compositionally biased region" description="Low complexity" evidence="1">
    <location>
        <begin position="476"/>
        <end position="487"/>
    </location>
</feature>
<dbReference type="InterPro" id="IPR021134">
    <property type="entry name" value="Bestrophin-like"/>
</dbReference>
<dbReference type="AlphaFoldDB" id="A0A0G4F2N5"/>
<keyword evidence="2" id="KW-0472">Membrane</keyword>
<name>A0A0G4F2N5_VITBC</name>
<dbReference type="GO" id="GO:0005254">
    <property type="term" value="F:chloride channel activity"/>
    <property type="evidence" value="ECO:0007669"/>
    <property type="project" value="InterPro"/>
</dbReference>
<dbReference type="EMBL" id="CDMY01000365">
    <property type="protein sequence ID" value="CEM05822.1"/>
    <property type="molecule type" value="Genomic_DNA"/>
</dbReference>
<evidence type="ECO:0000256" key="1">
    <source>
        <dbReference type="SAM" id="MobiDB-lite"/>
    </source>
</evidence>
<evidence type="ECO:0000313" key="3">
    <source>
        <dbReference type="EMBL" id="CEM05822.1"/>
    </source>
</evidence>
<evidence type="ECO:0000313" key="4">
    <source>
        <dbReference type="Proteomes" id="UP000041254"/>
    </source>
</evidence>
<feature type="transmembrane region" description="Helical" evidence="2">
    <location>
        <begin position="134"/>
        <end position="154"/>
    </location>
</feature>
<feature type="compositionally biased region" description="Polar residues" evidence="1">
    <location>
        <begin position="413"/>
        <end position="433"/>
    </location>
</feature>
<protein>
    <recommendedName>
        <fullName evidence="5">Bestrophin homolog</fullName>
    </recommendedName>
</protein>
<proteinExistence type="predicted"/>
<reference evidence="3 4" key="1">
    <citation type="submission" date="2014-11" db="EMBL/GenBank/DDBJ databases">
        <authorList>
            <person name="Zhu J."/>
            <person name="Qi W."/>
            <person name="Song R."/>
        </authorList>
    </citation>
    <scope>NUCLEOTIDE SEQUENCE [LARGE SCALE GENOMIC DNA]</scope>
</reference>
<dbReference type="Pfam" id="PF01062">
    <property type="entry name" value="Bestrophin"/>
    <property type="match status" value="1"/>
</dbReference>
<keyword evidence="4" id="KW-1185">Reference proteome</keyword>
<dbReference type="OrthoDB" id="201595at2759"/>
<dbReference type="STRING" id="1169540.A0A0G4F2N5"/>
<dbReference type="VEuPathDB" id="CryptoDB:Vbra_14342"/>
<organism evidence="3 4">
    <name type="scientific">Vitrella brassicaformis (strain CCMP3155)</name>
    <dbReference type="NCBI Taxonomy" id="1169540"/>
    <lineage>
        <taxon>Eukaryota</taxon>
        <taxon>Sar</taxon>
        <taxon>Alveolata</taxon>
        <taxon>Colpodellida</taxon>
        <taxon>Vitrellaceae</taxon>
        <taxon>Vitrella</taxon>
    </lineage>
</organism>